<dbReference type="GO" id="GO:0009535">
    <property type="term" value="C:chloroplast thylakoid membrane"/>
    <property type="evidence" value="ECO:0007669"/>
    <property type="project" value="UniProtKB-SubCell"/>
</dbReference>
<comment type="subcellular location">
    <subcellularLocation>
        <location evidence="1">Membrane</location>
        <topology evidence="1">Single-pass membrane protein</topology>
    </subcellularLocation>
    <subcellularLocation>
        <location evidence="10">Plastid</location>
        <location evidence="10">Chloroplast thylakoid membrane</location>
        <topology evidence="10">Single-pass membrane protein</topology>
    </subcellularLocation>
</comment>
<evidence type="ECO:0000256" key="1">
    <source>
        <dbReference type="ARBA" id="ARBA00004167"/>
    </source>
</evidence>
<keyword evidence="7 10" id="KW-0472">Membrane</keyword>
<evidence type="ECO:0000256" key="7">
    <source>
        <dbReference type="ARBA" id="ARBA00023136"/>
    </source>
</evidence>
<keyword evidence="6 10" id="KW-0793">Thylakoid</keyword>
<proteinExistence type="inferred from homology"/>
<evidence type="ECO:0000256" key="3">
    <source>
        <dbReference type="ARBA" id="ARBA00022692"/>
    </source>
</evidence>
<accession>A0A2H4G6J8</accession>
<evidence type="ECO:0000256" key="8">
    <source>
        <dbReference type="ARBA" id="ARBA00025197"/>
    </source>
</evidence>
<evidence type="ECO:0000256" key="6">
    <source>
        <dbReference type="ARBA" id="ARBA00023078"/>
    </source>
</evidence>
<evidence type="ECO:0000256" key="4">
    <source>
        <dbReference type="ARBA" id="ARBA00022982"/>
    </source>
</evidence>
<evidence type="ECO:0000313" key="11">
    <source>
        <dbReference type="EMBL" id="APP89447.1"/>
    </source>
</evidence>
<dbReference type="AlphaFoldDB" id="A0A2H4G6J8"/>
<evidence type="ECO:0000256" key="10">
    <source>
        <dbReference type="HAMAP-Rule" id="MF_00433"/>
    </source>
</evidence>
<organism evidence="11">
    <name type="scientific">Nitella hyalina</name>
    <name type="common">Many-branched stonewort</name>
    <dbReference type="NCBI Taxonomy" id="181804"/>
    <lineage>
        <taxon>Eukaryota</taxon>
        <taxon>Viridiplantae</taxon>
        <taxon>Streptophyta</taxon>
        <taxon>Charophyceae</taxon>
        <taxon>Charales</taxon>
        <taxon>Characeae</taxon>
        <taxon>Nitella</taxon>
    </lineage>
</organism>
<keyword evidence="11" id="KW-0934">Plastid</keyword>
<dbReference type="EMBL" id="KX306884">
    <property type="protein sequence ID" value="APP89447.1"/>
    <property type="molecule type" value="Genomic_DNA"/>
</dbReference>
<name>A0A2H4G6J8_NITHY</name>
<keyword evidence="10" id="KW-0602">Photosynthesis</keyword>
<dbReference type="InterPro" id="IPR007802">
    <property type="entry name" value="Cyt_b6/f_cplx_su6"/>
</dbReference>
<feature type="transmembrane region" description="Helical" evidence="10">
    <location>
        <begin position="6"/>
        <end position="27"/>
    </location>
</feature>
<keyword evidence="2 10" id="KW-0813">Transport</keyword>
<keyword evidence="3 10" id="KW-0812">Transmembrane</keyword>
<dbReference type="Pfam" id="PF05115">
    <property type="entry name" value="PetL"/>
    <property type="match status" value="1"/>
</dbReference>
<gene>
    <name evidence="10 11" type="primary">petL</name>
</gene>
<comment type="function">
    <text evidence="8 10">Component of the cytochrome b6-f complex, which mediates electron transfer between photosystem II (PSII) and photosystem I (PSI), cyclic electron flow around PSI, and state transitions. PetL is important for photoautotrophic growth as well as for electron transfer efficiency and stability of the cytochrome b6-f complex.</text>
</comment>
<comment type="similarity">
    <text evidence="10">Belongs to the PetL family.</text>
</comment>
<protein>
    <recommendedName>
        <fullName evidence="10">Cytochrome b6-f complex subunit 6</fullName>
    </recommendedName>
    <alternativeName>
        <fullName evidence="10">Cytochrome b6-f complex subunit PetL</fullName>
    </alternativeName>
    <alternativeName>
        <fullName evidence="10">Cytochrome b6-f complex subunit VI</fullName>
    </alternativeName>
</protein>
<keyword evidence="11" id="KW-0150">Chloroplast</keyword>
<keyword evidence="4 10" id="KW-0249">Electron transport</keyword>
<dbReference type="GO" id="GO:0009512">
    <property type="term" value="C:cytochrome b6f complex"/>
    <property type="evidence" value="ECO:0007669"/>
    <property type="project" value="InterPro"/>
</dbReference>
<keyword evidence="5 10" id="KW-1133">Transmembrane helix</keyword>
<reference evidence="11" key="1">
    <citation type="submission" date="2016-05" db="EMBL/GenBank/DDBJ databases">
        <authorList>
            <person name="Lavstsen T."/>
            <person name="Jespersen J.S."/>
        </authorList>
    </citation>
    <scope>NUCLEOTIDE SEQUENCE</scope>
</reference>
<comment type="subunit">
    <text evidence="9 10">The 4 large subunits of the cytochrome b6-f complex are cytochrome b6, subunit IV (17 kDa polypeptide, PetD), cytochrome f and the Rieske protein, while the 4 small subunits are PetG, PetL, PetM and PetN. The complex functions as a dimer.</text>
</comment>
<geneLocation type="chloroplast" evidence="11"/>
<evidence type="ECO:0000256" key="9">
    <source>
        <dbReference type="ARBA" id="ARBA00025834"/>
    </source>
</evidence>
<sequence length="33" mass="3800">MSMFTVISYFSLLLVSFIFALTLFIALNKIELI</sequence>
<dbReference type="GO" id="GO:0009055">
    <property type="term" value="F:electron transfer activity"/>
    <property type="evidence" value="ECO:0007669"/>
    <property type="project" value="InterPro"/>
</dbReference>
<evidence type="ECO:0000256" key="2">
    <source>
        <dbReference type="ARBA" id="ARBA00022448"/>
    </source>
</evidence>
<evidence type="ECO:0000256" key="5">
    <source>
        <dbReference type="ARBA" id="ARBA00022989"/>
    </source>
</evidence>
<dbReference type="HAMAP" id="MF_00433">
    <property type="entry name" value="Cytb6_f_PetL"/>
    <property type="match status" value="1"/>
</dbReference>
<dbReference type="GO" id="GO:0015979">
    <property type="term" value="P:photosynthesis"/>
    <property type="evidence" value="ECO:0007669"/>
    <property type="project" value="UniProtKB-KW"/>
</dbReference>